<dbReference type="Pfam" id="PF03914">
    <property type="entry name" value="CBF"/>
    <property type="match status" value="1"/>
</dbReference>
<evidence type="ECO:0000256" key="2">
    <source>
        <dbReference type="SAM" id="MobiDB-lite"/>
    </source>
</evidence>
<dbReference type="EMBL" id="FR824052">
    <property type="protein sequence ID" value="CCA14879.1"/>
    <property type="molecule type" value="Genomic_DNA"/>
</dbReference>
<feature type="region of interest" description="Disordered" evidence="2">
    <location>
        <begin position="503"/>
        <end position="522"/>
    </location>
</feature>
<sequence length="612" mass="71060">MARLPYDRRKCQSIVMEFNGSQARQIEARIKEDVRHINDLSTLETMLRQTKDKTLFIALMHSLRQLFLFFAQKGDLRRECRLSTEKKMKKDKETLNTSEAAKQLQHWLWERYLSFIDEMLKRVAEESDDQIQSGAFRTLMEFISNEELFGTNEQKHKFGNETFLRLVQRLVELPSWSAEFSGMVKGEYVRAYYDVQYYMLKNLTHILSRDQQSTEKDLEMLVRNAFKLLKMVKIPEKSEDLNSFLINLSKTNKSRTPEADLETDCAKDIVNGEKHKEDVADKSTKRKFSAIDGNIEQPQHKLQSIQSHRVEFSSCWIALLRHKLPSEMYRSILSALADQVMPHLVNPLLLSDFLSDLYNVGGVTSLLALNSLFILMQEYNLDCPDFYLKLYNLLEDPTLLSVKQRDRFFDLLDLFLSSTHLPAYLTAAFAKRLARLCLQAETGAILFIIPLVYNLVLRHKECTQLIHRTGAFDPSTAEQAARRRQELSCENQVDAAAQKLRSKTTQVDLKDGNDPYRADEKDPLKSQALKSSLWELYSLKHHYNAEVAAQASWFEAKLRQQFIDLRPHVDVTYQKIFEKQIKRQANGCVHLAHQPFTKLFVDSDAFTQAFAL</sequence>
<dbReference type="GO" id="GO:0042254">
    <property type="term" value="P:ribosome biogenesis"/>
    <property type="evidence" value="ECO:0007669"/>
    <property type="project" value="InterPro"/>
</dbReference>
<dbReference type="InterPro" id="IPR005612">
    <property type="entry name" value="CCAAT-binding_factor"/>
</dbReference>
<evidence type="ECO:0000313" key="4">
    <source>
        <dbReference type="EMBL" id="CCA14879.1"/>
    </source>
</evidence>
<gene>
    <name evidence="4" type="primary">AlNc14C7G919</name>
    <name evidence="4" type="ORF">ALNC14_010220</name>
</gene>
<organism evidence="4">
    <name type="scientific">Albugo laibachii Nc14</name>
    <dbReference type="NCBI Taxonomy" id="890382"/>
    <lineage>
        <taxon>Eukaryota</taxon>
        <taxon>Sar</taxon>
        <taxon>Stramenopiles</taxon>
        <taxon>Oomycota</taxon>
        <taxon>Peronosporomycetes</taxon>
        <taxon>Albuginales</taxon>
        <taxon>Albuginaceae</taxon>
        <taxon>Albugo</taxon>
    </lineage>
</organism>
<reference evidence="4" key="1">
    <citation type="journal article" date="2011" name="PLoS Biol.">
        <title>Gene gain and loss during evolution of obligate parasitism in the white rust pathogen of Arabidopsis thaliana.</title>
        <authorList>
            <person name="Kemen E."/>
            <person name="Gardiner A."/>
            <person name="Schultz-Larsen T."/>
            <person name="Kemen A.C."/>
            <person name="Balmuth A.L."/>
            <person name="Robert-Seilaniantz A."/>
            <person name="Bailey K."/>
            <person name="Holub E."/>
            <person name="Studholme D.J."/>
            <person name="Maclean D."/>
            <person name="Jones J.D."/>
        </authorList>
    </citation>
    <scope>NUCLEOTIDE SEQUENCE</scope>
</reference>
<comment type="similarity">
    <text evidence="1">Belongs to the CBF/MAK21 family.</text>
</comment>
<name>F0W1F0_9STRA</name>
<dbReference type="GO" id="GO:0032040">
    <property type="term" value="C:small-subunit processome"/>
    <property type="evidence" value="ECO:0007669"/>
    <property type="project" value="TreeGrafter"/>
</dbReference>
<feature type="domain" description="CCAAT-binding factor" evidence="3">
    <location>
        <begin position="365"/>
        <end position="550"/>
    </location>
</feature>
<dbReference type="HOGENOM" id="CLU_015945_1_0_1"/>
<dbReference type="GO" id="GO:0030692">
    <property type="term" value="C:Noc4p-Nop14p complex"/>
    <property type="evidence" value="ECO:0007669"/>
    <property type="project" value="TreeGrafter"/>
</dbReference>
<evidence type="ECO:0000259" key="3">
    <source>
        <dbReference type="Pfam" id="PF03914"/>
    </source>
</evidence>
<dbReference type="PANTHER" id="PTHR12455">
    <property type="entry name" value="NUCLEOLAR COMPLEX PROTEIN 4"/>
    <property type="match status" value="1"/>
</dbReference>
<accession>F0W1F0</accession>
<evidence type="ECO:0000256" key="1">
    <source>
        <dbReference type="ARBA" id="ARBA00007797"/>
    </source>
</evidence>
<dbReference type="PANTHER" id="PTHR12455:SF0">
    <property type="entry name" value="NUCLEOLAR COMPLEX PROTEIN 4 HOMOLOG"/>
    <property type="match status" value="1"/>
</dbReference>
<proteinExistence type="inferred from homology"/>
<dbReference type="InterPro" id="IPR027193">
    <property type="entry name" value="Noc4"/>
</dbReference>
<reference evidence="4" key="2">
    <citation type="submission" date="2011-02" db="EMBL/GenBank/DDBJ databases">
        <authorList>
            <person name="MacLean D."/>
        </authorList>
    </citation>
    <scope>NUCLEOTIDE SEQUENCE</scope>
</reference>
<dbReference type="AlphaFoldDB" id="F0W1F0"/>
<feature type="compositionally biased region" description="Basic and acidic residues" evidence="2">
    <location>
        <begin position="508"/>
        <end position="522"/>
    </location>
</feature>
<protein>
    <submittedName>
        <fullName evidence="4">Nucleolar complex protein 4 putative</fullName>
    </submittedName>
</protein>